<feature type="domain" description="SpaA-like prealbumin fold" evidence="4">
    <location>
        <begin position="460"/>
        <end position="526"/>
    </location>
</feature>
<dbReference type="Pfam" id="PF18202">
    <property type="entry name" value="TQ"/>
    <property type="match status" value="5"/>
</dbReference>
<evidence type="ECO:0000259" key="5">
    <source>
        <dbReference type="Pfam" id="PF18202"/>
    </source>
</evidence>
<evidence type="ECO:0000259" key="4">
    <source>
        <dbReference type="Pfam" id="PF17802"/>
    </source>
</evidence>
<proteinExistence type="predicted"/>
<dbReference type="NCBIfam" id="TIGR01167">
    <property type="entry name" value="LPXTG_anchor"/>
    <property type="match status" value="1"/>
</dbReference>
<keyword evidence="3" id="KW-0732">Signal</keyword>
<feature type="transmembrane region" description="Helical" evidence="2">
    <location>
        <begin position="1467"/>
        <end position="1485"/>
    </location>
</feature>
<dbReference type="NCBIfam" id="NF033903">
    <property type="entry name" value="VaFE_rpt"/>
    <property type="match status" value="5"/>
</dbReference>
<feature type="domain" description="T-Q ester bond containing" evidence="5">
    <location>
        <begin position="961"/>
        <end position="1081"/>
    </location>
</feature>
<dbReference type="Pfam" id="PF17802">
    <property type="entry name" value="SpaA"/>
    <property type="match status" value="1"/>
</dbReference>
<dbReference type="Proteomes" id="UP000466864">
    <property type="component" value="Unassembled WGS sequence"/>
</dbReference>
<keyword evidence="2" id="KW-1133">Transmembrane helix</keyword>
<gene>
    <name evidence="6" type="ORF">FYJ60_11715</name>
</gene>
<feature type="signal peptide" evidence="3">
    <location>
        <begin position="1"/>
        <end position="26"/>
    </location>
</feature>
<name>A0A7X2PA07_9FIRM</name>
<keyword evidence="2" id="KW-0812">Transmembrane</keyword>
<comment type="caution">
    <text evidence="6">The sequence shown here is derived from an EMBL/GenBank/DDBJ whole genome shotgun (WGS) entry which is preliminary data.</text>
</comment>
<reference evidence="6 7" key="1">
    <citation type="submission" date="2019-08" db="EMBL/GenBank/DDBJ databases">
        <title>In-depth cultivation of the pig gut microbiome towards novel bacterial diversity and tailored functional studies.</title>
        <authorList>
            <person name="Wylensek D."/>
            <person name="Hitch T.C.A."/>
            <person name="Clavel T."/>
        </authorList>
    </citation>
    <scope>NUCLEOTIDE SEQUENCE [LARGE SCALE GENOMIC DNA]</scope>
    <source>
        <strain evidence="6 7">Oil+RF-744-WCA-WT-13</strain>
    </source>
</reference>
<sequence length="1494" mass="160905">MRNKVIAFLAAAVICLTTVSPAPVWAAEEPVRTMSSAGEQTEDIRSSSGTDEAEEQVNTEEMSVEQGGAGEETSGENPEDEGGAESGTVARPEAEVQQAESSSVEQAPAGVPEEETAEITTEETDLVEMRDPSAGAKLPGIRRIAAGDRTIRVRITDDPSYYRYYGGYLKKHATTDGDSVYCMERVKSSRDGTYTLASNYWGNSRAEAACSYVLGNGQYRLGQKTRNAAYSTGDGNYDYAVTQMAVWGVLDKYGVLVDTEGIAGDRNAGFSINYRELTTGHGVKDKAMQLFQDAIAYADAHPDAASYVTPEVTLASPADISMKADGSGNFYATDAYTLTARYGAAPDVTLTGDVPAGATVQKLQENGSGYTFRIVLPAAAAKALARGYSFQVQAGAGQTQYTAKLYRLSSGLQAFSHALGADITNPNPARADVKIVPPSWIRLKKQSSGPDLTESNPCYSLKGAVYGVFSDEKCTQEVGRLTTDQEGNTGSCRVPSIGTYYVKELQASPGYLLDDTIYPVKLSAEYTEKNPYVLQAREIPCSDTAAVEVKKKDSEGKDAQGGASLEGTLFTVCYYKGWFTKKDLPQSPDRTWVLQTLRQPDGTYRTAISDQRNYRLSGDGFFILDGRVVLPLGTITVEETRAAKGYLLGNHYTLSSSGQGGREVQADGKCLAQIRPGTDGGGALSGILTYENQAISENGITAADDVIRGDLQFKKIDENGKLMAGIPFLITSRTTGERHVVVSDENGVVSTSSRYRKHSFRTNSMDKYTDGKTFTEEAKLDGTAGIWFGSEKALDDQRGALLYDSYEIRELQCRANKGKELVLATADIRDNNGTVWLDPAMNPDIVLKTTALEKTTGSHTAPADASVTIEDSVSYSRLTPGRTYTLQGKLVRKDDRDQVVASAIKTFRPEKSKGTVTVNFALDTAGLEGTELAVVEKLYWDGLEVAEHADLTDESQTIRVPELKTVAADGGTGTHTGTVAEKTTVADRVVYRGLDPHRKYTLTGTLMDKETGEALKDSAGKPVTAKRVFRPEAPDGEVVLSFSLDSSLFAGKSAVAFETVKDGEITAAVHADIKDEKQTVHYPDIRTEAADRTTGGKLAAVSEKTEIVDRVRYRNLVADTAYTLKGTLVDRETGKPVKVNGRSVSAEKTFTPASPEGTEEMSFTFSAAALEGKSLVVFEKLYQSGREVVSHENIEEEAQTVRLPGVKTTAADGQTDTHTGMVAEKAAVRDHVVCSNLLEGKDYTVKGTLVRKDTGKPLQNEDGTEVTAQTSFRADKKEMEVDLVFSFSSKLLAGKSVVAFETLYLEQTEVNTHADLNDADQTVSYPSVSTKADIGGKKQAEASGKTTLTDHITCRNLVPGNTYRLTGHLYKKTDGTVLKENGKEVTAEKTFTASAEECVVDMAFSFDSLALGGQTVVVFEDLYQEDVLVASHADLNSADQSVTIVEKKANPSSGPGSAPKTGDMSAPPLYVLMLSASAAAFLILYKKRKKTENG</sequence>
<feature type="compositionally biased region" description="Acidic residues" evidence="1">
    <location>
        <begin position="73"/>
        <end position="83"/>
    </location>
</feature>
<feature type="domain" description="T-Q ester bond containing" evidence="5">
    <location>
        <begin position="1083"/>
        <end position="1202"/>
    </location>
</feature>
<evidence type="ECO:0000313" key="7">
    <source>
        <dbReference type="Proteomes" id="UP000466864"/>
    </source>
</evidence>
<evidence type="ECO:0000256" key="2">
    <source>
        <dbReference type="SAM" id="Phobius"/>
    </source>
</evidence>
<dbReference type="InterPro" id="IPR013783">
    <property type="entry name" value="Ig-like_fold"/>
</dbReference>
<protein>
    <submittedName>
        <fullName evidence="6">LPXTG cell wall anchor domain-containing protein</fullName>
    </submittedName>
</protein>
<feature type="domain" description="T-Q ester bond containing" evidence="5">
    <location>
        <begin position="847"/>
        <end position="960"/>
    </location>
</feature>
<feature type="compositionally biased region" description="Acidic residues" evidence="1">
    <location>
        <begin position="112"/>
        <end position="126"/>
    </location>
</feature>
<organism evidence="6 7">
    <name type="scientific">Bilifractor porci</name>
    <dbReference type="NCBI Taxonomy" id="2606636"/>
    <lineage>
        <taxon>Bacteria</taxon>
        <taxon>Bacillati</taxon>
        <taxon>Bacillota</taxon>
        <taxon>Clostridia</taxon>
        <taxon>Lachnospirales</taxon>
        <taxon>Lachnospiraceae</taxon>
        <taxon>Bilifractor</taxon>
    </lineage>
</organism>
<dbReference type="RefSeq" id="WP_154458872.1">
    <property type="nucleotide sequence ID" value="NZ_VUMV01000011.1"/>
</dbReference>
<dbReference type="InterPro" id="IPR041100">
    <property type="entry name" value="TQ"/>
</dbReference>
<evidence type="ECO:0000313" key="6">
    <source>
        <dbReference type="EMBL" id="MST82967.1"/>
    </source>
</evidence>
<feature type="region of interest" description="Disordered" evidence="1">
    <location>
        <begin position="30"/>
        <end position="126"/>
    </location>
</feature>
<dbReference type="Gene3D" id="2.60.40.10">
    <property type="entry name" value="Immunoglobulins"/>
    <property type="match status" value="1"/>
</dbReference>
<keyword evidence="7" id="KW-1185">Reference proteome</keyword>
<feature type="chain" id="PRO_5030601646" evidence="3">
    <location>
        <begin position="27"/>
        <end position="1494"/>
    </location>
</feature>
<feature type="domain" description="T-Q ester bond containing" evidence="5">
    <location>
        <begin position="1204"/>
        <end position="1324"/>
    </location>
</feature>
<dbReference type="EMBL" id="VUMV01000011">
    <property type="protein sequence ID" value="MST82967.1"/>
    <property type="molecule type" value="Genomic_DNA"/>
</dbReference>
<evidence type="ECO:0000256" key="1">
    <source>
        <dbReference type="SAM" id="MobiDB-lite"/>
    </source>
</evidence>
<feature type="domain" description="T-Q ester bond containing" evidence="5">
    <location>
        <begin position="1326"/>
        <end position="1443"/>
    </location>
</feature>
<keyword evidence="2" id="KW-0472">Membrane</keyword>
<dbReference type="Gene3D" id="2.60.40.3930">
    <property type="match status" value="5"/>
</dbReference>
<dbReference type="InterPro" id="IPR041033">
    <property type="entry name" value="SpaA_PFL_dom_1"/>
</dbReference>
<accession>A0A7X2PA07</accession>
<evidence type="ECO:0000256" key="3">
    <source>
        <dbReference type="SAM" id="SignalP"/>
    </source>
</evidence>